<dbReference type="Proteomes" id="UP000029981">
    <property type="component" value="Chromosome 5"/>
</dbReference>
<dbReference type="AlphaFoldDB" id="A0A0A0KRU5"/>
<protein>
    <submittedName>
        <fullName evidence="1">Uncharacterized protein</fullName>
    </submittedName>
</protein>
<reference evidence="1 2" key="2">
    <citation type="journal article" date="2009" name="PLoS ONE">
        <title>An integrated genetic and cytogenetic map of the cucumber genome.</title>
        <authorList>
            <person name="Ren Y."/>
            <person name="Zhang Z."/>
            <person name="Liu J."/>
            <person name="Staub J.E."/>
            <person name="Han Y."/>
            <person name="Cheng Z."/>
            <person name="Li X."/>
            <person name="Lu J."/>
            <person name="Miao H."/>
            <person name="Kang H."/>
            <person name="Xie B."/>
            <person name="Gu X."/>
            <person name="Wang X."/>
            <person name="Du Y."/>
            <person name="Jin W."/>
            <person name="Huang S."/>
        </authorList>
    </citation>
    <scope>NUCLEOTIDE SEQUENCE [LARGE SCALE GENOMIC DNA]</scope>
    <source>
        <strain evidence="2">cv. 9930</strain>
    </source>
</reference>
<reference evidence="1 2" key="1">
    <citation type="journal article" date="2009" name="Nat. Genet.">
        <title>The genome of the cucumber, Cucumis sativus L.</title>
        <authorList>
            <person name="Huang S."/>
            <person name="Li R."/>
            <person name="Zhang Z."/>
            <person name="Li L."/>
            <person name="Gu X."/>
            <person name="Fan W."/>
            <person name="Lucas W.J."/>
            <person name="Wang X."/>
            <person name="Xie B."/>
            <person name="Ni P."/>
            <person name="Ren Y."/>
            <person name="Zhu H."/>
            <person name="Li J."/>
            <person name="Lin K."/>
            <person name="Jin W."/>
            <person name="Fei Z."/>
            <person name="Li G."/>
            <person name="Staub J."/>
            <person name="Kilian A."/>
            <person name="van der Vossen E.A."/>
            <person name="Wu Y."/>
            <person name="Guo J."/>
            <person name="He J."/>
            <person name="Jia Z."/>
            <person name="Ren Y."/>
            <person name="Tian G."/>
            <person name="Lu Y."/>
            <person name="Ruan J."/>
            <person name="Qian W."/>
            <person name="Wang M."/>
            <person name="Huang Q."/>
            <person name="Li B."/>
            <person name="Xuan Z."/>
            <person name="Cao J."/>
            <person name="Asan"/>
            <person name="Wu Z."/>
            <person name="Zhang J."/>
            <person name="Cai Q."/>
            <person name="Bai Y."/>
            <person name="Zhao B."/>
            <person name="Han Y."/>
            <person name="Li Y."/>
            <person name="Li X."/>
            <person name="Wang S."/>
            <person name="Shi Q."/>
            <person name="Liu S."/>
            <person name="Cho W.K."/>
            <person name="Kim J.Y."/>
            <person name="Xu Y."/>
            <person name="Heller-Uszynska K."/>
            <person name="Miao H."/>
            <person name="Cheng Z."/>
            <person name="Zhang S."/>
            <person name="Wu J."/>
            <person name="Yang Y."/>
            <person name="Kang H."/>
            <person name="Li M."/>
            <person name="Liang H."/>
            <person name="Ren X."/>
            <person name="Shi Z."/>
            <person name="Wen M."/>
            <person name="Jian M."/>
            <person name="Yang H."/>
            <person name="Zhang G."/>
            <person name="Yang Z."/>
            <person name="Chen R."/>
            <person name="Liu S."/>
            <person name="Li J."/>
            <person name="Ma L."/>
            <person name="Liu H."/>
            <person name="Zhou Y."/>
            <person name="Zhao J."/>
            <person name="Fang X."/>
            <person name="Li G."/>
            <person name="Fang L."/>
            <person name="Li Y."/>
            <person name="Liu D."/>
            <person name="Zheng H."/>
            <person name="Zhang Y."/>
            <person name="Qin N."/>
            <person name="Li Z."/>
            <person name="Yang G."/>
            <person name="Yang S."/>
            <person name="Bolund L."/>
            <person name="Kristiansen K."/>
            <person name="Zheng H."/>
            <person name="Li S."/>
            <person name="Zhang X."/>
            <person name="Yang H."/>
            <person name="Wang J."/>
            <person name="Sun R."/>
            <person name="Zhang B."/>
            <person name="Jiang S."/>
            <person name="Wang J."/>
            <person name="Du Y."/>
            <person name="Li S."/>
        </authorList>
    </citation>
    <scope>NUCLEOTIDE SEQUENCE [LARGE SCALE GENOMIC DNA]</scope>
    <source>
        <strain evidence="2">cv. 9930</strain>
    </source>
</reference>
<reference evidence="1 2" key="3">
    <citation type="journal article" date="2010" name="BMC Genomics">
        <title>Transcriptome sequencing and comparative analysis of cucumber flowers with different sex types.</title>
        <authorList>
            <person name="Guo S."/>
            <person name="Zheng Y."/>
            <person name="Joung J.G."/>
            <person name="Liu S."/>
            <person name="Zhang Z."/>
            <person name="Crasta O.R."/>
            <person name="Sobral B.W."/>
            <person name="Xu Y."/>
            <person name="Huang S."/>
            <person name="Fei Z."/>
        </authorList>
    </citation>
    <scope>NUCLEOTIDE SEQUENCE [LARGE SCALE GENOMIC DNA]</scope>
    <source>
        <strain evidence="2">cv. 9930</strain>
    </source>
</reference>
<organism evidence="1 2">
    <name type="scientific">Cucumis sativus</name>
    <name type="common">Cucumber</name>
    <dbReference type="NCBI Taxonomy" id="3659"/>
    <lineage>
        <taxon>Eukaryota</taxon>
        <taxon>Viridiplantae</taxon>
        <taxon>Streptophyta</taxon>
        <taxon>Embryophyta</taxon>
        <taxon>Tracheophyta</taxon>
        <taxon>Spermatophyta</taxon>
        <taxon>Magnoliopsida</taxon>
        <taxon>eudicotyledons</taxon>
        <taxon>Gunneridae</taxon>
        <taxon>Pentapetalae</taxon>
        <taxon>rosids</taxon>
        <taxon>fabids</taxon>
        <taxon>Cucurbitales</taxon>
        <taxon>Cucurbitaceae</taxon>
        <taxon>Benincaseae</taxon>
        <taxon>Cucumis</taxon>
    </lineage>
</organism>
<dbReference type="Gramene" id="KGN51127">
    <property type="protein sequence ID" value="KGN51127"/>
    <property type="gene ID" value="Csa_5G457780"/>
</dbReference>
<reference evidence="1 2" key="4">
    <citation type="journal article" date="2011" name="BMC Genomics">
        <title>RNA-Seq improves annotation of protein-coding genes in the cucumber genome.</title>
        <authorList>
            <person name="Li Z."/>
            <person name="Zhang Z."/>
            <person name="Yan P."/>
            <person name="Huang S."/>
            <person name="Fei Z."/>
            <person name="Lin K."/>
        </authorList>
    </citation>
    <scope>NUCLEOTIDE SEQUENCE [LARGE SCALE GENOMIC DNA]</scope>
    <source>
        <strain evidence="2">cv. 9930</strain>
    </source>
</reference>
<accession>A0A0A0KRU5</accession>
<evidence type="ECO:0000313" key="1">
    <source>
        <dbReference type="EMBL" id="KGN51127.1"/>
    </source>
</evidence>
<proteinExistence type="predicted"/>
<dbReference type="EMBL" id="CM002926">
    <property type="protein sequence ID" value="KGN51127.1"/>
    <property type="molecule type" value="Genomic_DNA"/>
</dbReference>
<evidence type="ECO:0000313" key="2">
    <source>
        <dbReference type="Proteomes" id="UP000029981"/>
    </source>
</evidence>
<name>A0A0A0KRU5_CUCSA</name>
<sequence>MKLRNYVYRSSEPYTGLLRPFFPGNTRSFFFSLSPYSLLPIGTISPTQSSDLAPSDRAAFLKHFNRYFSFIQGFSEIYSV</sequence>
<keyword evidence="2" id="KW-1185">Reference proteome</keyword>
<gene>
    <name evidence="1" type="ORF">Csa_5G457780</name>
</gene>